<evidence type="ECO:0000313" key="3">
    <source>
        <dbReference type="EMBL" id="KAJ7725165.1"/>
    </source>
</evidence>
<keyword evidence="2" id="KW-1133">Transmembrane helix</keyword>
<comment type="caution">
    <text evidence="3">The sequence shown here is derived from an EMBL/GenBank/DDBJ whole genome shotgun (WGS) entry which is preliminary data.</text>
</comment>
<dbReference type="AlphaFoldDB" id="A0AAD7HP94"/>
<feature type="transmembrane region" description="Helical" evidence="2">
    <location>
        <begin position="39"/>
        <end position="57"/>
    </location>
</feature>
<feature type="region of interest" description="Disordered" evidence="1">
    <location>
        <begin position="257"/>
        <end position="277"/>
    </location>
</feature>
<evidence type="ECO:0000256" key="1">
    <source>
        <dbReference type="SAM" id="MobiDB-lite"/>
    </source>
</evidence>
<reference evidence="3" key="1">
    <citation type="submission" date="2023-03" db="EMBL/GenBank/DDBJ databases">
        <title>Massive genome expansion in bonnet fungi (Mycena s.s.) driven by repeated elements and novel gene families across ecological guilds.</title>
        <authorList>
            <consortium name="Lawrence Berkeley National Laboratory"/>
            <person name="Harder C.B."/>
            <person name="Miyauchi S."/>
            <person name="Viragh M."/>
            <person name="Kuo A."/>
            <person name="Thoen E."/>
            <person name="Andreopoulos B."/>
            <person name="Lu D."/>
            <person name="Skrede I."/>
            <person name="Drula E."/>
            <person name="Henrissat B."/>
            <person name="Morin E."/>
            <person name="Kohler A."/>
            <person name="Barry K."/>
            <person name="LaButti K."/>
            <person name="Morin E."/>
            <person name="Salamov A."/>
            <person name="Lipzen A."/>
            <person name="Mereny Z."/>
            <person name="Hegedus B."/>
            <person name="Baldrian P."/>
            <person name="Stursova M."/>
            <person name="Weitz H."/>
            <person name="Taylor A."/>
            <person name="Grigoriev I.V."/>
            <person name="Nagy L.G."/>
            <person name="Martin F."/>
            <person name="Kauserud H."/>
        </authorList>
    </citation>
    <scope>NUCLEOTIDE SEQUENCE</scope>
    <source>
        <strain evidence="3">CBHHK182m</strain>
    </source>
</reference>
<sequence>MLLFSPAFRAYTLRFLLLSNIATIIFVAYPSLSVTPSRRAITFIVCSLITLHHILVFRLAVSLFWYIFFTELGLLALLLSGLFRAATIMQCKAGLPRQPFSFLGGCTPVHPPCTPLSTLLGRSISRPLVRGEAMAASIVFARAVIINQSVCAPAILLPFIDFIWVVPQFAQESMVITTFQLPSTKWYASRQDSATSHSTRPLRIFTFLQMETPTQFVWYYHRVAGPRMPISVPDVDPAEIHWLRVCVKADDRYGRDGDLDEEAGEDADAHEGVMAGATTGGARLTRLTPGVNEYGTTTKLLAAARHNPPLRFASFGGLSTFINTVPPTRRRARAAARDAGAPVAPGLPRAAFRGRRAEEAGIIAFIRERLVDIGDDPRLDGKDTDIGANDVEAQTGAGSDERGVAGTDFPEEEGTDPELGGPADPATFQPHENHMSSTDFKPKTNHCLYRRSVEAKWNREIRGIHSETSFREDTQVKFIPARELADLYATQGEGRGEAKITCFIIEDTHVNFITARALGVPNRIQIEVAINDQEIP</sequence>
<keyword evidence="2" id="KW-0812">Transmembrane</keyword>
<protein>
    <submittedName>
        <fullName evidence="3">Uncharacterized protein</fullName>
    </submittedName>
</protein>
<evidence type="ECO:0000313" key="4">
    <source>
        <dbReference type="Proteomes" id="UP001215598"/>
    </source>
</evidence>
<keyword evidence="4" id="KW-1185">Reference proteome</keyword>
<dbReference type="Proteomes" id="UP001215598">
    <property type="component" value="Unassembled WGS sequence"/>
</dbReference>
<feature type="region of interest" description="Disordered" evidence="1">
    <location>
        <begin position="374"/>
        <end position="442"/>
    </location>
</feature>
<keyword evidence="2" id="KW-0472">Membrane</keyword>
<proteinExistence type="predicted"/>
<feature type="transmembrane region" description="Helical" evidence="2">
    <location>
        <begin position="63"/>
        <end position="83"/>
    </location>
</feature>
<name>A0AAD7HP94_9AGAR</name>
<feature type="transmembrane region" description="Helical" evidence="2">
    <location>
        <begin position="12"/>
        <end position="32"/>
    </location>
</feature>
<feature type="compositionally biased region" description="Acidic residues" evidence="1">
    <location>
        <begin position="258"/>
        <end position="268"/>
    </location>
</feature>
<accession>A0AAD7HP94</accession>
<gene>
    <name evidence="3" type="ORF">B0H16DRAFT_1471952</name>
</gene>
<dbReference type="EMBL" id="JARKIB010000196">
    <property type="protein sequence ID" value="KAJ7725165.1"/>
    <property type="molecule type" value="Genomic_DNA"/>
</dbReference>
<organism evidence="3 4">
    <name type="scientific">Mycena metata</name>
    <dbReference type="NCBI Taxonomy" id="1033252"/>
    <lineage>
        <taxon>Eukaryota</taxon>
        <taxon>Fungi</taxon>
        <taxon>Dikarya</taxon>
        <taxon>Basidiomycota</taxon>
        <taxon>Agaricomycotina</taxon>
        <taxon>Agaricomycetes</taxon>
        <taxon>Agaricomycetidae</taxon>
        <taxon>Agaricales</taxon>
        <taxon>Marasmiineae</taxon>
        <taxon>Mycenaceae</taxon>
        <taxon>Mycena</taxon>
    </lineage>
</organism>
<feature type="compositionally biased region" description="Basic and acidic residues" evidence="1">
    <location>
        <begin position="374"/>
        <end position="385"/>
    </location>
</feature>
<evidence type="ECO:0000256" key="2">
    <source>
        <dbReference type="SAM" id="Phobius"/>
    </source>
</evidence>